<keyword evidence="3" id="KW-1185">Reference proteome</keyword>
<accession>A0A9Q3IRN4</accession>
<evidence type="ECO:0000256" key="1">
    <source>
        <dbReference type="SAM" id="MobiDB-lite"/>
    </source>
</evidence>
<name>A0A9Q3IRN4_9BASI</name>
<organism evidence="2 3">
    <name type="scientific">Austropuccinia psidii MF-1</name>
    <dbReference type="NCBI Taxonomy" id="1389203"/>
    <lineage>
        <taxon>Eukaryota</taxon>
        <taxon>Fungi</taxon>
        <taxon>Dikarya</taxon>
        <taxon>Basidiomycota</taxon>
        <taxon>Pucciniomycotina</taxon>
        <taxon>Pucciniomycetes</taxon>
        <taxon>Pucciniales</taxon>
        <taxon>Sphaerophragmiaceae</taxon>
        <taxon>Austropuccinia</taxon>
    </lineage>
</organism>
<dbReference type="Proteomes" id="UP000765509">
    <property type="component" value="Unassembled WGS sequence"/>
</dbReference>
<dbReference type="EMBL" id="AVOT02054046">
    <property type="protein sequence ID" value="MBW0548786.1"/>
    <property type="molecule type" value="Genomic_DNA"/>
</dbReference>
<feature type="region of interest" description="Disordered" evidence="1">
    <location>
        <begin position="1"/>
        <end position="33"/>
    </location>
</feature>
<dbReference type="AlphaFoldDB" id="A0A9Q3IRN4"/>
<gene>
    <name evidence="2" type="ORF">O181_088501</name>
</gene>
<protein>
    <submittedName>
        <fullName evidence="2">Uncharacterized protein</fullName>
    </submittedName>
</protein>
<sequence>MASTWLSGINEADEGEVPQKKFRMDLKPPEVNSSRSAEDYFSLFQEEMGYMSDIENNLINKEPKYDPIQPFTKIKFEELGNKSFIIPEDSMDQVKNKGMTRRIKKG</sequence>
<reference evidence="2" key="1">
    <citation type="submission" date="2021-03" db="EMBL/GenBank/DDBJ databases">
        <title>Draft genome sequence of rust myrtle Austropuccinia psidii MF-1, a brazilian biotype.</title>
        <authorList>
            <person name="Quecine M.C."/>
            <person name="Pachon D.M.R."/>
            <person name="Bonatelli M.L."/>
            <person name="Correr F.H."/>
            <person name="Franceschini L.M."/>
            <person name="Leite T.F."/>
            <person name="Margarido G.R.A."/>
            <person name="Almeida C.A."/>
            <person name="Ferrarezi J.A."/>
            <person name="Labate C.A."/>
        </authorList>
    </citation>
    <scope>NUCLEOTIDE SEQUENCE</scope>
    <source>
        <strain evidence="2">MF-1</strain>
    </source>
</reference>
<feature type="compositionally biased region" description="Basic and acidic residues" evidence="1">
    <location>
        <begin position="17"/>
        <end position="28"/>
    </location>
</feature>
<evidence type="ECO:0000313" key="2">
    <source>
        <dbReference type="EMBL" id="MBW0548786.1"/>
    </source>
</evidence>
<evidence type="ECO:0000313" key="3">
    <source>
        <dbReference type="Proteomes" id="UP000765509"/>
    </source>
</evidence>
<proteinExistence type="predicted"/>
<comment type="caution">
    <text evidence="2">The sequence shown here is derived from an EMBL/GenBank/DDBJ whole genome shotgun (WGS) entry which is preliminary data.</text>
</comment>